<evidence type="ECO:0000256" key="5">
    <source>
        <dbReference type="ARBA" id="ARBA00022989"/>
    </source>
</evidence>
<feature type="transmembrane region" description="Helical" evidence="7">
    <location>
        <begin position="217"/>
        <end position="238"/>
    </location>
</feature>
<dbReference type="RefSeq" id="WP_344835499.1">
    <property type="nucleotide sequence ID" value="NZ_BAAAUV010000022.1"/>
</dbReference>
<keyword evidence="4 7" id="KW-0812">Transmembrane</keyword>
<feature type="transmembrane region" description="Helical" evidence="7">
    <location>
        <begin position="37"/>
        <end position="60"/>
    </location>
</feature>
<reference evidence="10" key="1">
    <citation type="journal article" date="2019" name="Int. J. Syst. Evol. Microbiol.">
        <title>The Global Catalogue of Microorganisms (GCM) 10K type strain sequencing project: providing services to taxonomists for standard genome sequencing and annotation.</title>
        <authorList>
            <consortium name="The Broad Institute Genomics Platform"/>
            <consortium name="The Broad Institute Genome Sequencing Center for Infectious Disease"/>
            <person name="Wu L."/>
            <person name="Ma J."/>
        </authorList>
    </citation>
    <scope>NUCLEOTIDE SEQUENCE [LARGE SCALE GENOMIC DNA]</scope>
    <source>
        <strain evidence="10">JCM 9377</strain>
    </source>
</reference>
<dbReference type="PROSITE" id="PS50928">
    <property type="entry name" value="ABC_TM1"/>
    <property type="match status" value="1"/>
</dbReference>
<evidence type="ECO:0000256" key="2">
    <source>
        <dbReference type="ARBA" id="ARBA00022448"/>
    </source>
</evidence>
<comment type="caution">
    <text evidence="9">The sequence shown here is derived from an EMBL/GenBank/DDBJ whole genome shotgun (WGS) entry which is preliminary data.</text>
</comment>
<dbReference type="Proteomes" id="UP001501237">
    <property type="component" value="Unassembled WGS sequence"/>
</dbReference>
<feature type="domain" description="ABC transmembrane type-1" evidence="8">
    <location>
        <begin position="88"/>
        <end position="272"/>
    </location>
</feature>
<dbReference type="EMBL" id="BAAAUV010000022">
    <property type="protein sequence ID" value="GAA3231509.1"/>
    <property type="molecule type" value="Genomic_DNA"/>
</dbReference>
<proteinExistence type="inferred from homology"/>
<keyword evidence="10" id="KW-1185">Reference proteome</keyword>
<evidence type="ECO:0000256" key="7">
    <source>
        <dbReference type="RuleBase" id="RU363032"/>
    </source>
</evidence>
<feature type="transmembrane region" description="Helical" evidence="7">
    <location>
        <begin position="95"/>
        <end position="117"/>
    </location>
</feature>
<dbReference type="PANTHER" id="PTHR30151">
    <property type="entry name" value="ALKANE SULFONATE ABC TRANSPORTER-RELATED, MEMBRANE SUBUNIT"/>
    <property type="match status" value="1"/>
</dbReference>
<feature type="transmembrane region" description="Helical" evidence="7">
    <location>
        <begin position="154"/>
        <end position="173"/>
    </location>
</feature>
<evidence type="ECO:0000256" key="6">
    <source>
        <dbReference type="ARBA" id="ARBA00023136"/>
    </source>
</evidence>
<dbReference type="CDD" id="cd06261">
    <property type="entry name" value="TM_PBP2"/>
    <property type="match status" value="1"/>
</dbReference>
<comment type="subcellular location">
    <subcellularLocation>
        <location evidence="1 7">Cell membrane</location>
        <topology evidence="1 7">Multi-pass membrane protein</topology>
    </subcellularLocation>
</comment>
<dbReference type="PANTHER" id="PTHR30151:SF0">
    <property type="entry name" value="ABC TRANSPORTER PERMEASE PROTEIN MJ0413-RELATED"/>
    <property type="match status" value="1"/>
</dbReference>
<evidence type="ECO:0000313" key="9">
    <source>
        <dbReference type="EMBL" id="GAA3231509.1"/>
    </source>
</evidence>
<keyword evidence="5 7" id="KW-1133">Transmembrane helix</keyword>
<accession>A0ABP6QJK8</accession>
<protein>
    <submittedName>
        <fullName evidence="9">ABC transporter permease</fullName>
    </submittedName>
</protein>
<evidence type="ECO:0000256" key="1">
    <source>
        <dbReference type="ARBA" id="ARBA00004651"/>
    </source>
</evidence>
<feature type="transmembrane region" description="Helical" evidence="7">
    <location>
        <begin position="129"/>
        <end position="148"/>
    </location>
</feature>
<dbReference type="InterPro" id="IPR000515">
    <property type="entry name" value="MetI-like"/>
</dbReference>
<keyword evidence="2 7" id="KW-0813">Transport</keyword>
<dbReference type="SUPFAM" id="SSF161098">
    <property type="entry name" value="MetI-like"/>
    <property type="match status" value="1"/>
</dbReference>
<sequence>MTVALDKVRTPLPRRRPARRIPALLSLGVPVPKTSRWILRAVSVAVPLGLWFFVCALGVVEKEFLPSPADTWTAGWEMARSGQLADDVWASSARILYGFGIAVVISVPLGVLMGAFPSVQALLEPIIGILRYLPAAAFIPLLVIWLGIGESSKVALLVIGVVFFNTLMVADAVKVVPAELRQVSATLGARQGEILRKVVVPYAFPGILDAVRVNFAVAWNLVVVAELIAAESGLGYRISRAQRFLQSDKIFAILIVIGLIGLAIDVVLRLVRDRIGRWQP</sequence>
<evidence type="ECO:0000259" key="8">
    <source>
        <dbReference type="PROSITE" id="PS50928"/>
    </source>
</evidence>
<keyword evidence="3" id="KW-1003">Cell membrane</keyword>
<gene>
    <name evidence="9" type="ORF">GCM10010468_62610</name>
</gene>
<keyword evidence="6 7" id="KW-0472">Membrane</keyword>
<feature type="transmembrane region" description="Helical" evidence="7">
    <location>
        <begin position="250"/>
        <end position="271"/>
    </location>
</feature>
<comment type="similarity">
    <text evidence="7">Belongs to the binding-protein-dependent transport system permease family.</text>
</comment>
<evidence type="ECO:0000313" key="10">
    <source>
        <dbReference type="Proteomes" id="UP001501237"/>
    </source>
</evidence>
<organism evidence="9 10">
    <name type="scientific">Actinocorallia longicatena</name>
    <dbReference type="NCBI Taxonomy" id="111803"/>
    <lineage>
        <taxon>Bacteria</taxon>
        <taxon>Bacillati</taxon>
        <taxon>Actinomycetota</taxon>
        <taxon>Actinomycetes</taxon>
        <taxon>Streptosporangiales</taxon>
        <taxon>Thermomonosporaceae</taxon>
        <taxon>Actinocorallia</taxon>
    </lineage>
</organism>
<dbReference type="InterPro" id="IPR035906">
    <property type="entry name" value="MetI-like_sf"/>
</dbReference>
<dbReference type="Gene3D" id="1.10.3720.10">
    <property type="entry name" value="MetI-like"/>
    <property type="match status" value="1"/>
</dbReference>
<name>A0ABP6QJK8_9ACTN</name>
<dbReference type="Pfam" id="PF00528">
    <property type="entry name" value="BPD_transp_1"/>
    <property type="match status" value="1"/>
</dbReference>
<evidence type="ECO:0000256" key="3">
    <source>
        <dbReference type="ARBA" id="ARBA00022475"/>
    </source>
</evidence>
<evidence type="ECO:0000256" key="4">
    <source>
        <dbReference type="ARBA" id="ARBA00022692"/>
    </source>
</evidence>